<dbReference type="Pfam" id="PF13628">
    <property type="entry name" value="DUF4142"/>
    <property type="match status" value="1"/>
</dbReference>
<evidence type="ECO:0000313" key="3">
    <source>
        <dbReference type="EMBL" id="ABE48941.1"/>
    </source>
</evidence>
<proteinExistence type="predicted"/>
<dbReference type="PANTHER" id="PTHR38593">
    <property type="entry name" value="BLR2558 PROTEIN"/>
    <property type="match status" value="1"/>
</dbReference>
<feature type="domain" description="DUF4142" evidence="2">
    <location>
        <begin position="39"/>
        <end position="175"/>
    </location>
</feature>
<name>Q1H3J6_METFK</name>
<feature type="signal peptide" evidence="1">
    <location>
        <begin position="1"/>
        <end position="32"/>
    </location>
</feature>
<evidence type="ECO:0000313" key="4">
    <source>
        <dbReference type="Proteomes" id="UP000002440"/>
    </source>
</evidence>
<dbReference type="Gene3D" id="1.20.1260.10">
    <property type="match status" value="1"/>
</dbReference>
<evidence type="ECO:0000259" key="2">
    <source>
        <dbReference type="Pfam" id="PF13628"/>
    </source>
</evidence>
<dbReference type="STRING" id="265072.Mfla_0673"/>
<sequence length="184" mass="20045">MMSVLWLRKQWLNLLAISLLASPILMLSNAAAAEALSAKDQGYLKDIARLGILQIEASELAVVKSSNEAVRHHAQEIIKIQAQLGEALKQIANQKRASLPKEPSLWQKAKLRSLSAKDGAEFDLGYAKTVGVKSQEEMVNLLGKIANRAEDPEIKAFALQHLSPATSNLETAKALLAVLKVEDD</sequence>
<reference evidence="3 4" key="1">
    <citation type="submission" date="2006-03" db="EMBL/GenBank/DDBJ databases">
        <title>Complete sequence of Methylobacillus flagellatus KT.</title>
        <authorList>
            <consortium name="US DOE Joint Genome Institute"/>
            <person name="Copeland A."/>
            <person name="Lucas S."/>
            <person name="Lapidus A."/>
            <person name="Barry K."/>
            <person name="Detter J.C."/>
            <person name="Glavina del Rio T."/>
            <person name="Hammon N."/>
            <person name="Israni S."/>
            <person name="Dalin E."/>
            <person name="Tice H."/>
            <person name="Pitluck S."/>
            <person name="Brettin T."/>
            <person name="Bruce D."/>
            <person name="Han C."/>
            <person name="Tapia R."/>
            <person name="Saunders E."/>
            <person name="Gilna P."/>
            <person name="Schmutz J."/>
            <person name="Larimer F."/>
            <person name="Land M."/>
            <person name="Kyrpides N."/>
            <person name="Anderson I."/>
            <person name="Richardson P."/>
        </authorList>
    </citation>
    <scope>NUCLEOTIDE SEQUENCE [LARGE SCALE GENOMIC DNA]</scope>
    <source>
        <strain evidence="4">KT / ATCC 51484 / DSM 6875</strain>
    </source>
</reference>
<dbReference type="Proteomes" id="UP000002440">
    <property type="component" value="Chromosome"/>
</dbReference>
<organism evidence="3 4">
    <name type="scientific">Methylobacillus flagellatus (strain ATCC 51484 / DSM 6875 / VKM B-1610 / KT)</name>
    <dbReference type="NCBI Taxonomy" id="265072"/>
    <lineage>
        <taxon>Bacteria</taxon>
        <taxon>Pseudomonadati</taxon>
        <taxon>Pseudomonadota</taxon>
        <taxon>Betaproteobacteria</taxon>
        <taxon>Nitrosomonadales</taxon>
        <taxon>Methylophilaceae</taxon>
        <taxon>Methylobacillus</taxon>
    </lineage>
</organism>
<dbReference type="KEGG" id="mfa:Mfla_0673"/>
<dbReference type="PANTHER" id="PTHR38593:SF1">
    <property type="entry name" value="BLR2558 PROTEIN"/>
    <property type="match status" value="1"/>
</dbReference>
<protein>
    <recommendedName>
        <fullName evidence="2">DUF4142 domain-containing protein</fullName>
    </recommendedName>
</protein>
<keyword evidence="4" id="KW-1185">Reference proteome</keyword>
<dbReference type="AlphaFoldDB" id="Q1H3J6"/>
<accession>Q1H3J6</accession>
<evidence type="ECO:0000256" key="1">
    <source>
        <dbReference type="SAM" id="SignalP"/>
    </source>
</evidence>
<gene>
    <name evidence="3" type="ordered locus">Mfla_0673</name>
</gene>
<dbReference type="RefSeq" id="WP_011479038.1">
    <property type="nucleotide sequence ID" value="NC_007947.1"/>
</dbReference>
<keyword evidence="1" id="KW-0732">Signal</keyword>
<dbReference type="InterPro" id="IPR012347">
    <property type="entry name" value="Ferritin-like"/>
</dbReference>
<dbReference type="HOGENOM" id="CLU_079636_5_1_4"/>
<dbReference type="InterPro" id="IPR025419">
    <property type="entry name" value="DUF4142"/>
</dbReference>
<dbReference type="eggNOG" id="COG3652">
    <property type="taxonomic scope" value="Bacteria"/>
</dbReference>
<feature type="chain" id="PRO_5004189925" description="DUF4142 domain-containing protein" evidence="1">
    <location>
        <begin position="33"/>
        <end position="184"/>
    </location>
</feature>
<dbReference type="EMBL" id="CP000284">
    <property type="protein sequence ID" value="ABE48941.1"/>
    <property type="molecule type" value="Genomic_DNA"/>
</dbReference>
<dbReference type="OrthoDB" id="118677at2"/>